<dbReference type="RefSeq" id="WP_000019884.1">
    <property type="nucleotide sequence ID" value="NZ_BGPI01000105.1"/>
</dbReference>
<dbReference type="PROSITE" id="PS50172">
    <property type="entry name" value="BRCT"/>
    <property type="match status" value="1"/>
</dbReference>
<dbReference type="Pfam" id="PF00533">
    <property type="entry name" value="BRCT"/>
    <property type="match status" value="1"/>
</dbReference>
<dbReference type="InterPro" id="IPR001357">
    <property type="entry name" value="BRCT_dom"/>
</dbReference>
<dbReference type="Gene3D" id="3.40.50.10190">
    <property type="entry name" value="BRCT domain"/>
    <property type="match status" value="1"/>
</dbReference>
<keyword evidence="2" id="KW-0614">Plasmid</keyword>
<organism evidence="2">
    <name type="scientific">Klebsiella pneumoniae</name>
    <dbReference type="NCBI Taxonomy" id="573"/>
    <lineage>
        <taxon>Bacteria</taxon>
        <taxon>Pseudomonadati</taxon>
        <taxon>Pseudomonadota</taxon>
        <taxon>Gammaproteobacteria</taxon>
        <taxon>Enterobacterales</taxon>
        <taxon>Enterobacteriaceae</taxon>
        <taxon>Klebsiella/Raoultella group</taxon>
        <taxon>Klebsiella</taxon>
        <taxon>Klebsiella pneumoniae complex</taxon>
    </lineage>
</organism>
<accession>A0A1J0QYY4</accession>
<dbReference type="InterPro" id="IPR036420">
    <property type="entry name" value="BRCT_dom_sf"/>
</dbReference>
<sequence>MSHSVMLAEQGELNFSTAQRVRHLKAEEQDFEWYPSSEHIIDVVRRDLVESKFLESYNRESSLLDIGAGDDRDLIVTVEGFKDKTAFKIMAGMASHAELFEKISTIIKFQQKVAVGKRFAGQKVVITGFRDGALEKMIEAEGGEMQTSVSAKTTLVIAASISGSSGKLKKVHDLNNSGKASIKLMDLATFRKEYIEQQPLGVEF</sequence>
<name>A0A1J0QYY4_KLEPN</name>
<feature type="domain" description="BRCT" evidence="1">
    <location>
        <begin position="114"/>
        <end position="197"/>
    </location>
</feature>
<geneLocation type="plasmid" evidence="2">
    <name>unnamed</name>
</geneLocation>
<reference evidence="2" key="1">
    <citation type="submission" date="2016-04" db="EMBL/GenBank/DDBJ databases">
        <title>Complete sequences of multidrug resistance plasmids bearing rmtG16S ribosomal RNA methyltransferase genes.</title>
        <authorList>
            <person name="Bueno M.F.C."/>
            <person name="Francisco G.R."/>
            <person name="Doi Y."/>
            <person name="Garcia D.O."/>
        </authorList>
    </citation>
    <scope>NUCLEOTIDE SEQUENCE</scope>
    <source>
        <strain evidence="2">K-109-R</strain>
        <plasmid evidence="2">unnamed</plasmid>
    </source>
</reference>
<proteinExistence type="predicted"/>
<protein>
    <recommendedName>
        <fullName evidence="1">BRCT domain-containing protein</fullName>
    </recommendedName>
</protein>
<evidence type="ECO:0000313" key="2">
    <source>
        <dbReference type="EMBL" id="APD70468.1"/>
    </source>
</evidence>
<dbReference type="SUPFAM" id="SSF52113">
    <property type="entry name" value="BRCT domain"/>
    <property type="match status" value="1"/>
</dbReference>
<dbReference type="AlphaFoldDB" id="A0A1J0QYY4"/>
<dbReference type="EMBL" id="KX029331">
    <property type="protein sequence ID" value="APD70468.1"/>
    <property type="molecule type" value="Genomic_DNA"/>
</dbReference>
<evidence type="ECO:0000259" key="1">
    <source>
        <dbReference type="PROSITE" id="PS50172"/>
    </source>
</evidence>